<dbReference type="Proteomes" id="UP001146430">
    <property type="component" value="Unassembled WGS sequence"/>
</dbReference>
<protein>
    <submittedName>
        <fullName evidence="1">DUF4192 domain-containing protein</fullName>
    </submittedName>
</protein>
<dbReference type="InterPro" id="IPR025447">
    <property type="entry name" value="DUF4192"/>
</dbReference>
<comment type="caution">
    <text evidence="1">The sequence shown here is derived from an EMBL/GenBank/DDBJ whole genome shotgun (WGS) entry which is preliminary data.</text>
</comment>
<evidence type="ECO:0000313" key="4">
    <source>
        <dbReference type="Proteomes" id="UP001185631"/>
    </source>
</evidence>
<dbReference type="EMBL" id="JAVBID010000001">
    <property type="protein sequence ID" value="MDV2422880.1"/>
    <property type="molecule type" value="Genomic_DNA"/>
</dbReference>
<reference evidence="2 4" key="2">
    <citation type="submission" date="2023-08" db="EMBL/GenBank/DDBJ databases">
        <title>Genomic characterization of the C. tuberculostearicum species complex, a ubiquitous member of the human skin microbiome.</title>
        <authorList>
            <person name="Ahmed N."/>
            <person name="Deming C."/>
            <person name="Conlan S."/>
            <person name="Segre J."/>
        </authorList>
    </citation>
    <scope>NUCLEOTIDE SEQUENCE [LARGE SCALE GENOMIC DNA]</scope>
    <source>
        <strain evidence="2 4">CTNIH19</strain>
    </source>
</reference>
<organism evidence="1 3">
    <name type="scientific">Corynebacterium curieae</name>
    <dbReference type="NCBI Taxonomy" id="2913500"/>
    <lineage>
        <taxon>Bacteria</taxon>
        <taxon>Bacillati</taxon>
        <taxon>Actinomycetota</taxon>
        <taxon>Actinomycetes</taxon>
        <taxon>Mycobacteriales</taxon>
        <taxon>Corynebacteriaceae</taxon>
        <taxon>Corynebacterium</taxon>
    </lineage>
</organism>
<reference evidence="1" key="1">
    <citation type="submission" date="2022-02" db="EMBL/GenBank/DDBJ databases">
        <title>Corynebacterium sp. from urogenital microbiome.</title>
        <authorList>
            <person name="Cappelli E.A."/>
            <person name="Ribeiro T.G."/>
            <person name="Peixe L."/>
        </authorList>
    </citation>
    <scope>NUCLEOTIDE SEQUENCE</scope>
    <source>
        <strain evidence="1">C8Ua_181</strain>
    </source>
</reference>
<dbReference type="RefSeq" id="WP_269945355.1">
    <property type="nucleotide sequence ID" value="NZ_JAKMUU010000001.1"/>
</dbReference>
<dbReference type="Pfam" id="PF13830">
    <property type="entry name" value="DUF4192"/>
    <property type="match status" value="1"/>
</dbReference>
<dbReference type="EMBL" id="JAKMUU010000001">
    <property type="protein sequence ID" value="MCZ9306116.1"/>
    <property type="molecule type" value="Genomic_DNA"/>
</dbReference>
<evidence type="ECO:0000313" key="1">
    <source>
        <dbReference type="EMBL" id="MCZ9306116.1"/>
    </source>
</evidence>
<accession>A0A9X3M8D1</accession>
<dbReference type="Proteomes" id="UP001185631">
    <property type="component" value="Unassembled WGS sequence"/>
</dbReference>
<gene>
    <name evidence="1" type="ORF">L8V01_01275</name>
    <name evidence="2" type="ORF">RAE13_00430</name>
</gene>
<evidence type="ECO:0000313" key="2">
    <source>
        <dbReference type="EMBL" id="MDV2422880.1"/>
    </source>
</evidence>
<name>A0A9X3M8D1_9CORY</name>
<keyword evidence="4" id="KW-1185">Reference proteome</keyword>
<dbReference type="AlphaFoldDB" id="A0A9X3M8D1"/>
<evidence type="ECO:0000313" key="3">
    <source>
        <dbReference type="Proteomes" id="UP001146430"/>
    </source>
</evidence>
<proteinExistence type="predicted"/>
<sequence length="361" mass="39484">MNITTPTQPIRTPGDILANIPGILGFFPAESAILISIQPSPRGYSIGPVARLNLGDVPGALQEVMDAFHCGDPEIIFCFVLSQRREAELWEILYSLYRFEDRSGLGIDACWLAEELSTDTAYDLIFGHATESGEGPLQDWMEGTIPAISTSHSMRACVDNGLLPELTRSDLVQRFKAPNPYFAEEEISAMERCAEELAQQMRAGEGYGTTDPVEVVEHLINDVHYVLSEVDSLEEALENEELLCVAAMWMSTTWTRDLVIKDLLAVPQEAGALLLAVARTFHGTIRYNALALYAATQVSQEFGIYAGPALSVVVEEAPRHNLGRLIAQGYRSGMGKRLITRLCHGCELAREAAGIGVDSPA</sequence>